<feature type="transmembrane region" description="Helical" evidence="9">
    <location>
        <begin position="12"/>
        <end position="33"/>
    </location>
</feature>
<dbReference type="AlphaFoldDB" id="A0A3D8J7S4"/>
<dbReference type="PANTHER" id="PTHR32089">
    <property type="entry name" value="METHYL-ACCEPTING CHEMOTAXIS PROTEIN MCPB"/>
    <property type="match status" value="1"/>
</dbReference>
<evidence type="ECO:0000256" key="3">
    <source>
        <dbReference type="ARBA" id="ARBA00022500"/>
    </source>
</evidence>
<evidence type="ECO:0000259" key="10">
    <source>
        <dbReference type="PROSITE" id="PS50111"/>
    </source>
</evidence>
<evidence type="ECO:0000256" key="8">
    <source>
        <dbReference type="PROSITE-ProRule" id="PRU00284"/>
    </source>
</evidence>
<feature type="transmembrane region" description="Helical" evidence="9">
    <location>
        <begin position="315"/>
        <end position="341"/>
    </location>
</feature>
<keyword evidence="5 9" id="KW-1133">Transmembrane helix</keyword>
<sequence>MIFFQNLRIGTKISAVVISIVVIVMISIAFIIANISKESFTQESNKLLNNTSARYANLIASILSDGAISVNTGQRIIDGIFENTAQPTEARLFNIVDSLVDSNPSITFGYLYFKDSSSIIPSEKSLSKLDTNELLFITDGNNQLPADKNILNDSAFQQFIKGGNNNIIFGNPKRMNIGGREVFGVNILAPVFDRDKKEIGAIGAFLDINRITDILTKRDKSFEGEIRMLVDQRGVIISHPNPKAVDAEFIAHNNTEYAKNILTAIQQRKNGLYEYYSITNKASATAALFNVQLPNTDKHWAVIALAPNDAIQESVMHILGTIIIASIVAVLLIALVTAAYIKWRVSNRILDIQEYLFDFFAFLRHEKDDIKDRQILCNDELGKMTAAIKHSIGLIQVNIAQDRNVVEEAISVLGLIESGDFTLRITKTPANPILIDLSRVLNNMLNTLQLKVGANMNTINKVFESYKRLDFTDSIQDAKGAVEITTNILGDEIKNMLKASAAFAATLSKQSDELKTSMDKLITANNTQANSLQESATAVEEITSSMQNISEKTNELTSQTEDIKNVIGIIRDIADQTNLLALNAAIEAARAGEHGRGFAVVADEVRKLAERTQKSLGEIEANMNLLVQSVNDMAESIREQTAGITQINESVAQLESITQENTTIANSTNSITRDISNVAQEIFDDVHKKKF</sequence>
<feature type="domain" description="Methyl-accepting transducer" evidence="10">
    <location>
        <begin position="512"/>
        <end position="680"/>
    </location>
</feature>
<evidence type="ECO:0000313" key="12">
    <source>
        <dbReference type="Proteomes" id="UP000256424"/>
    </source>
</evidence>
<evidence type="ECO:0000256" key="1">
    <source>
        <dbReference type="ARBA" id="ARBA00004651"/>
    </source>
</evidence>
<dbReference type="Proteomes" id="UP000256424">
    <property type="component" value="Unassembled WGS sequence"/>
</dbReference>
<keyword evidence="6 9" id="KW-0472">Membrane</keyword>
<dbReference type="SUPFAM" id="SSF58104">
    <property type="entry name" value="Methyl-accepting chemotaxis protein (MCP) signaling domain"/>
    <property type="match status" value="1"/>
</dbReference>
<dbReference type="InterPro" id="IPR004089">
    <property type="entry name" value="MCPsignal_dom"/>
</dbReference>
<dbReference type="PANTHER" id="PTHR32089:SF112">
    <property type="entry name" value="LYSOZYME-LIKE PROTEIN-RELATED"/>
    <property type="match status" value="1"/>
</dbReference>
<evidence type="ECO:0000256" key="7">
    <source>
        <dbReference type="ARBA" id="ARBA00023224"/>
    </source>
</evidence>
<name>A0A3D8J7S4_9HELI</name>
<organism evidence="11 12">
    <name type="scientific">Helicobacter aurati</name>
    <dbReference type="NCBI Taxonomy" id="137778"/>
    <lineage>
        <taxon>Bacteria</taxon>
        <taxon>Pseudomonadati</taxon>
        <taxon>Campylobacterota</taxon>
        <taxon>Epsilonproteobacteria</taxon>
        <taxon>Campylobacterales</taxon>
        <taxon>Helicobacteraceae</taxon>
        <taxon>Helicobacter</taxon>
    </lineage>
</organism>
<keyword evidence="2" id="KW-1003">Cell membrane</keyword>
<dbReference type="Gene3D" id="3.30.450.20">
    <property type="entry name" value="PAS domain"/>
    <property type="match status" value="1"/>
</dbReference>
<evidence type="ECO:0000256" key="2">
    <source>
        <dbReference type="ARBA" id="ARBA00022475"/>
    </source>
</evidence>
<evidence type="ECO:0000256" key="6">
    <source>
        <dbReference type="ARBA" id="ARBA00023136"/>
    </source>
</evidence>
<dbReference type="EMBL" id="NXLW01000004">
    <property type="protein sequence ID" value="RDU72911.1"/>
    <property type="molecule type" value="Genomic_DNA"/>
</dbReference>
<reference evidence="11 12" key="1">
    <citation type="submission" date="2018-04" db="EMBL/GenBank/DDBJ databases">
        <title>Novel Campyloabacter and Helicobacter Species and Strains.</title>
        <authorList>
            <person name="Mannion A.J."/>
            <person name="Shen Z."/>
            <person name="Fox J.G."/>
        </authorList>
    </citation>
    <scope>NUCLEOTIDE SEQUENCE [LARGE SCALE GENOMIC DNA]</scope>
    <source>
        <strain evidence="11 12">MIT 97-5075</strain>
    </source>
</reference>
<dbReference type="Gene3D" id="1.10.287.950">
    <property type="entry name" value="Methyl-accepting chemotaxis protein"/>
    <property type="match status" value="1"/>
</dbReference>
<dbReference type="PROSITE" id="PS50111">
    <property type="entry name" value="CHEMOTAXIS_TRANSDUC_2"/>
    <property type="match status" value="1"/>
</dbReference>
<evidence type="ECO:0000313" key="11">
    <source>
        <dbReference type="EMBL" id="RDU72911.1"/>
    </source>
</evidence>
<dbReference type="Pfam" id="PF00015">
    <property type="entry name" value="MCPsignal"/>
    <property type="match status" value="1"/>
</dbReference>
<keyword evidence="12" id="KW-1185">Reference proteome</keyword>
<keyword evidence="4 9" id="KW-0812">Transmembrane</keyword>
<keyword evidence="7 8" id="KW-0807">Transducer</keyword>
<protein>
    <submittedName>
        <fullName evidence="11">Methyl-accepting chemotaxis protein</fullName>
    </submittedName>
</protein>
<dbReference type="OrthoDB" id="5348717at2"/>
<evidence type="ECO:0000256" key="4">
    <source>
        <dbReference type="ARBA" id="ARBA00022692"/>
    </source>
</evidence>
<dbReference type="Pfam" id="PF02743">
    <property type="entry name" value="dCache_1"/>
    <property type="match status" value="1"/>
</dbReference>
<comment type="subcellular location">
    <subcellularLocation>
        <location evidence="1">Cell membrane</location>
        <topology evidence="1">Multi-pass membrane protein</topology>
    </subcellularLocation>
</comment>
<dbReference type="InterPro" id="IPR033479">
    <property type="entry name" value="dCache_1"/>
</dbReference>
<comment type="caution">
    <text evidence="11">The sequence shown here is derived from an EMBL/GenBank/DDBJ whole genome shotgun (WGS) entry which is preliminary data.</text>
</comment>
<dbReference type="GO" id="GO:0007165">
    <property type="term" value="P:signal transduction"/>
    <property type="evidence" value="ECO:0007669"/>
    <property type="project" value="UniProtKB-KW"/>
</dbReference>
<dbReference type="GO" id="GO:0006935">
    <property type="term" value="P:chemotaxis"/>
    <property type="evidence" value="ECO:0007669"/>
    <property type="project" value="UniProtKB-KW"/>
</dbReference>
<proteinExistence type="predicted"/>
<dbReference type="GO" id="GO:0005886">
    <property type="term" value="C:plasma membrane"/>
    <property type="evidence" value="ECO:0007669"/>
    <property type="project" value="UniProtKB-SubCell"/>
</dbReference>
<accession>A0A3D8J7S4</accession>
<dbReference type="SMART" id="SM00283">
    <property type="entry name" value="MA"/>
    <property type="match status" value="1"/>
</dbReference>
<evidence type="ECO:0000256" key="5">
    <source>
        <dbReference type="ARBA" id="ARBA00022989"/>
    </source>
</evidence>
<keyword evidence="3" id="KW-0145">Chemotaxis</keyword>
<gene>
    <name evidence="11" type="ORF">CQA66_03225</name>
</gene>
<evidence type="ECO:0000256" key="9">
    <source>
        <dbReference type="SAM" id="Phobius"/>
    </source>
</evidence>